<dbReference type="AlphaFoldDB" id="A0A811VGP9"/>
<dbReference type="Proteomes" id="UP000606786">
    <property type="component" value="Unassembled WGS sequence"/>
</dbReference>
<feature type="transmembrane region" description="Helical" evidence="1">
    <location>
        <begin position="25"/>
        <end position="46"/>
    </location>
</feature>
<keyword evidence="3" id="KW-1185">Reference proteome</keyword>
<evidence type="ECO:0000313" key="3">
    <source>
        <dbReference type="Proteomes" id="UP000606786"/>
    </source>
</evidence>
<evidence type="ECO:0000313" key="2">
    <source>
        <dbReference type="EMBL" id="CAD7014470.1"/>
    </source>
</evidence>
<comment type="caution">
    <text evidence="2">The sequence shown here is derived from an EMBL/GenBank/DDBJ whole genome shotgun (WGS) entry which is preliminary data.</text>
</comment>
<keyword evidence="1" id="KW-0812">Transmembrane</keyword>
<organism evidence="2 3">
    <name type="scientific">Ceratitis capitata</name>
    <name type="common">Mediterranean fruit fly</name>
    <name type="synonym">Tephritis capitata</name>
    <dbReference type="NCBI Taxonomy" id="7213"/>
    <lineage>
        <taxon>Eukaryota</taxon>
        <taxon>Metazoa</taxon>
        <taxon>Ecdysozoa</taxon>
        <taxon>Arthropoda</taxon>
        <taxon>Hexapoda</taxon>
        <taxon>Insecta</taxon>
        <taxon>Pterygota</taxon>
        <taxon>Neoptera</taxon>
        <taxon>Endopterygota</taxon>
        <taxon>Diptera</taxon>
        <taxon>Brachycera</taxon>
        <taxon>Muscomorpha</taxon>
        <taxon>Tephritoidea</taxon>
        <taxon>Tephritidae</taxon>
        <taxon>Ceratitis</taxon>
        <taxon>Ceratitis</taxon>
    </lineage>
</organism>
<keyword evidence="1" id="KW-1133">Transmembrane helix</keyword>
<evidence type="ECO:0000256" key="1">
    <source>
        <dbReference type="SAM" id="Phobius"/>
    </source>
</evidence>
<accession>A0A811VGP9</accession>
<proteinExistence type="predicted"/>
<name>A0A811VGP9_CERCA</name>
<keyword evidence="1" id="KW-0472">Membrane</keyword>
<protein>
    <submittedName>
        <fullName evidence="2">(Mediterranean fruit fly) hypothetical protein</fullName>
    </submittedName>
</protein>
<sequence>MATTIVKDFLVENPFAKNFPHLRDLVLKAVHSSWPTPIVVFFLVVFNKIKNLWKDKMANIIQPLFSMGWCYTVCCTLIRVQHNCFIGYVRPFFANTNAFNILRLLHKTHLNMRKREAILLRLMKQTPLDLCQA</sequence>
<dbReference type="EMBL" id="CAJHJT010000056">
    <property type="protein sequence ID" value="CAD7014470.1"/>
    <property type="molecule type" value="Genomic_DNA"/>
</dbReference>
<reference evidence="2" key="1">
    <citation type="submission" date="2020-11" db="EMBL/GenBank/DDBJ databases">
        <authorList>
            <person name="Whitehead M."/>
        </authorList>
    </citation>
    <scope>NUCLEOTIDE SEQUENCE</scope>
    <source>
        <strain evidence="2">EGII</strain>
    </source>
</reference>
<gene>
    <name evidence="2" type="ORF">CCAP1982_LOCUS22466</name>
</gene>